<dbReference type="EMBL" id="BMOB01000001">
    <property type="protein sequence ID" value="GGI76193.1"/>
    <property type="molecule type" value="Genomic_DNA"/>
</dbReference>
<organism evidence="4 5">
    <name type="scientific">Legionella impletisoli</name>
    <dbReference type="NCBI Taxonomy" id="343510"/>
    <lineage>
        <taxon>Bacteria</taxon>
        <taxon>Pseudomonadati</taxon>
        <taxon>Pseudomonadota</taxon>
        <taxon>Gammaproteobacteria</taxon>
        <taxon>Legionellales</taxon>
        <taxon>Legionellaceae</taxon>
        <taxon>Legionella</taxon>
    </lineage>
</organism>
<evidence type="ECO:0000256" key="1">
    <source>
        <dbReference type="ARBA" id="ARBA00022737"/>
    </source>
</evidence>
<protein>
    <submittedName>
        <fullName evidence="4">Type IV pilus biogenesis/stability protein PilW</fullName>
    </submittedName>
</protein>
<proteinExistence type="predicted"/>
<feature type="repeat" description="TPR" evidence="3">
    <location>
        <begin position="142"/>
        <end position="175"/>
    </location>
</feature>
<dbReference type="RefSeq" id="WP_188668151.1">
    <property type="nucleotide sequence ID" value="NZ_BMOB01000001.1"/>
</dbReference>
<reference evidence="4" key="1">
    <citation type="journal article" date="2014" name="Int. J. Syst. Evol. Microbiol.">
        <title>Complete genome sequence of Corynebacterium casei LMG S-19264T (=DSM 44701T), isolated from a smear-ripened cheese.</title>
        <authorList>
            <consortium name="US DOE Joint Genome Institute (JGI-PGF)"/>
            <person name="Walter F."/>
            <person name="Albersmeier A."/>
            <person name="Kalinowski J."/>
            <person name="Ruckert C."/>
        </authorList>
    </citation>
    <scope>NUCLEOTIDE SEQUENCE</scope>
    <source>
        <strain evidence="4">JCM 13919</strain>
    </source>
</reference>
<dbReference type="AlphaFoldDB" id="A0A917JP88"/>
<sequence length="255" mass="28660">MKTYLLFIITAFLLVACQQNKDPADEPISKEYNRADAASFNTQLGLAYLKQGNPPRAKRKLLLALSQAPDSPGVNAAMAYFLEKTGDINEARTYYKKAMSLAPGSGAQLNNYGTFLCRQGEYKHAEEYFAKAVKDVKYENTAAAYENAGLCALEIPDYPKAKHYFSRALEQDPSRKQSLYELVNLEMKQDQYQEVLANLQKYPKIALNDTTLLKIAAEAANNIGQSELELNYKQRLLQLNTFSDNSGAKNEYNNH</sequence>
<dbReference type="GO" id="GO:0000030">
    <property type="term" value="F:mannosyltransferase activity"/>
    <property type="evidence" value="ECO:0007669"/>
    <property type="project" value="TreeGrafter"/>
</dbReference>
<dbReference type="Pfam" id="PF13424">
    <property type="entry name" value="TPR_12"/>
    <property type="match status" value="1"/>
</dbReference>
<dbReference type="SMART" id="SM00028">
    <property type="entry name" value="TPR"/>
    <property type="match status" value="4"/>
</dbReference>
<dbReference type="PANTHER" id="PTHR44227:SF3">
    <property type="entry name" value="PROTEIN O-MANNOSYL-TRANSFERASE TMTC4"/>
    <property type="match status" value="1"/>
</dbReference>
<dbReference type="GO" id="GO:0030968">
    <property type="term" value="P:endoplasmic reticulum unfolded protein response"/>
    <property type="evidence" value="ECO:0007669"/>
    <property type="project" value="TreeGrafter"/>
</dbReference>
<keyword evidence="1" id="KW-0677">Repeat</keyword>
<comment type="caution">
    <text evidence="4">The sequence shown here is derived from an EMBL/GenBank/DDBJ whole genome shotgun (WGS) entry which is preliminary data.</text>
</comment>
<dbReference type="InterPro" id="IPR019734">
    <property type="entry name" value="TPR_rpt"/>
</dbReference>
<evidence type="ECO:0000313" key="4">
    <source>
        <dbReference type="EMBL" id="GGI76193.1"/>
    </source>
</evidence>
<dbReference type="InterPro" id="IPR011990">
    <property type="entry name" value="TPR-like_helical_dom_sf"/>
</dbReference>
<keyword evidence="2 3" id="KW-0802">TPR repeat</keyword>
<dbReference type="PROSITE" id="PS51257">
    <property type="entry name" value="PROKAR_LIPOPROTEIN"/>
    <property type="match status" value="1"/>
</dbReference>
<accession>A0A917JP88</accession>
<dbReference type="Gene3D" id="1.25.40.10">
    <property type="entry name" value="Tetratricopeptide repeat domain"/>
    <property type="match status" value="1"/>
</dbReference>
<name>A0A917JP88_9GAMM</name>
<evidence type="ECO:0000256" key="2">
    <source>
        <dbReference type="ARBA" id="ARBA00022803"/>
    </source>
</evidence>
<dbReference type="InterPro" id="IPR013360">
    <property type="entry name" value="Pilus_4_PilW"/>
</dbReference>
<dbReference type="NCBIfam" id="TIGR02521">
    <property type="entry name" value="type_IV_pilW"/>
    <property type="match status" value="1"/>
</dbReference>
<dbReference type="InterPro" id="IPR052346">
    <property type="entry name" value="O-mannosyl-transferase_TMTC"/>
</dbReference>
<keyword evidence="5" id="KW-1185">Reference proteome</keyword>
<dbReference type="Pfam" id="PF13181">
    <property type="entry name" value="TPR_8"/>
    <property type="match status" value="1"/>
</dbReference>
<evidence type="ECO:0000313" key="5">
    <source>
        <dbReference type="Proteomes" id="UP000630149"/>
    </source>
</evidence>
<reference evidence="4" key="2">
    <citation type="submission" date="2020-09" db="EMBL/GenBank/DDBJ databases">
        <authorList>
            <person name="Sun Q."/>
            <person name="Ohkuma M."/>
        </authorList>
    </citation>
    <scope>NUCLEOTIDE SEQUENCE</scope>
    <source>
        <strain evidence="4">JCM 13919</strain>
    </source>
</reference>
<dbReference type="PANTHER" id="PTHR44227">
    <property type="match status" value="1"/>
</dbReference>
<dbReference type="Proteomes" id="UP000630149">
    <property type="component" value="Unassembled WGS sequence"/>
</dbReference>
<dbReference type="PROSITE" id="PS50005">
    <property type="entry name" value="TPR"/>
    <property type="match status" value="2"/>
</dbReference>
<gene>
    <name evidence="4" type="ORF">GCM10007966_01320</name>
</gene>
<evidence type="ECO:0000256" key="3">
    <source>
        <dbReference type="PROSITE-ProRule" id="PRU00339"/>
    </source>
</evidence>
<feature type="repeat" description="TPR" evidence="3">
    <location>
        <begin position="72"/>
        <end position="105"/>
    </location>
</feature>
<dbReference type="GO" id="GO:0035269">
    <property type="term" value="P:protein O-linked glycosylation via mannose"/>
    <property type="evidence" value="ECO:0007669"/>
    <property type="project" value="TreeGrafter"/>
</dbReference>
<dbReference type="SUPFAM" id="SSF48452">
    <property type="entry name" value="TPR-like"/>
    <property type="match status" value="1"/>
</dbReference>